<keyword evidence="7" id="KW-0449">Lipoprotein</keyword>
<dbReference type="EMBL" id="QTTN01000007">
    <property type="protein sequence ID" value="REE89026.1"/>
    <property type="molecule type" value="Genomic_DNA"/>
</dbReference>
<dbReference type="GO" id="GO:0016020">
    <property type="term" value="C:membrane"/>
    <property type="evidence" value="ECO:0007669"/>
    <property type="project" value="UniProtKB-SubCell"/>
</dbReference>
<comment type="similarity">
    <text evidence="2">Belongs to the GerABKC lipoprotein family.</text>
</comment>
<dbReference type="InterPro" id="IPR046953">
    <property type="entry name" value="Spore_GerAC-like_C"/>
</dbReference>
<evidence type="ECO:0000313" key="11">
    <source>
        <dbReference type="Proteomes" id="UP000256304"/>
    </source>
</evidence>
<dbReference type="Proteomes" id="UP000256304">
    <property type="component" value="Unassembled WGS sequence"/>
</dbReference>
<dbReference type="InterPro" id="IPR057336">
    <property type="entry name" value="GerAC_N"/>
</dbReference>
<dbReference type="InterPro" id="IPR008844">
    <property type="entry name" value="Spore_GerAC-like"/>
</dbReference>
<evidence type="ECO:0000256" key="2">
    <source>
        <dbReference type="ARBA" id="ARBA00007886"/>
    </source>
</evidence>
<evidence type="ECO:0000313" key="10">
    <source>
        <dbReference type="EMBL" id="REE89026.1"/>
    </source>
</evidence>
<feature type="domain" description="Spore germination protein N-terminal" evidence="9">
    <location>
        <begin position="19"/>
        <end position="194"/>
    </location>
</feature>
<reference evidence="10 11" key="1">
    <citation type="submission" date="2018-08" db="EMBL/GenBank/DDBJ databases">
        <title>Genomic Encyclopedia of Type Strains, Phase III (KMG-III): the genomes of soil and plant-associated and newly described type strains.</title>
        <authorList>
            <person name="Whitman W."/>
        </authorList>
    </citation>
    <scope>NUCLEOTIDE SEQUENCE [LARGE SCALE GENOMIC DNA]</scope>
    <source>
        <strain evidence="10 11">CGMCC 1.10966</strain>
    </source>
</reference>
<dbReference type="NCBIfam" id="TIGR02887">
    <property type="entry name" value="spore_ger_x_C"/>
    <property type="match status" value="1"/>
</dbReference>
<comment type="caution">
    <text evidence="10">The sequence shown here is derived from an EMBL/GenBank/DDBJ whole genome shotgun (WGS) entry which is preliminary data.</text>
</comment>
<dbReference type="AlphaFoldDB" id="A0A3D9S779"/>
<keyword evidence="3" id="KW-0309">Germination</keyword>
<evidence type="ECO:0000256" key="7">
    <source>
        <dbReference type="ARBA" id="ARBA00023288"/>
    </source>
</evidence>
<sequence>MLTALLLLLLTLPITGCWDRREMNELGIALGMGIDRVDDKYVVTVQVVKPGQVAEQKGATGAESPVVMYKSEGPTIYEAIRKMTTASPRKIYAAHLRVLLFGEALARQGIGNALDLLSRDYELRTDFYLLIARGATAQEALNVLTPLEKTPPNKLFRSIETSEKAWAPVVSISLDDFVNDIVSKGKNPIISGIRIVNPDEVGASTKNLNTIRPKVMLENDGIAVFRKDRLIGWMSEEESKGYNYITNNVHSTVGHISCPGGGKLALEVVDAHSKIGGKMVSGRPYLSVDVTVEQSVGEVECRIDLTKISTIQELEKRAENSLTRIIRHAIDAGQKKFKSDYFGFGNAIHRGHPKMWKQLQKDWDERFEDALVDVNVQIKIIRTGTITNSFMEEEE</sequence>
<comment type="subcellular location">
    <subcellularLocation>
        <location evidence="1">Membrane</location>
        <topology evidence="1">Lipid-anchor</topology>
    </subcellularLocation>
</comment>
<organism evidence="10 11">
    <name type="scientific">Paenibacillus taihuensis</name>
    <dbReference type="NCBI Taxonomy" id="1156355"/>
    <lineage>
        <taxon>Bacteria</taxon>
        <taxon>Bacillati</taxon>
        <taxon>Bacillota</taxon>
        <taxon>Bacilli</taxon>
        <taxon>Bacillales</taxon>
        <taxon>Paenibacillaceae</taxon>
        <taxon>Paenibacillus</taxon>
    </lineage>
</organism>
<proteinExistence type="inferred from homology"/>
<name>A0A3D9S779_9BACL</name>
<keyword evidence="5" id="KW-0472">Membrane</keyword>
<evidence type="ECO:0000256" key="5">
    <source>
        <dbReference type="ARBA" id="ARBA00023136"/>
    </source>
</evidence>
<keyword evidence="11" id="KW-1185">Reference proteome</keyword>
<gene>
    <name evidence="10" type="ORF">A8990_107122</name>
</gene>
<dbReference type="InterPro" id="IPR038501">
    <property type="entry name" value="Spore_GerAC_C_sf"/>
</dbReference>
<evidence type="ECO:0000256" key="6">
    <source>
        <dbReference type="ARBA" id="ARBA00023139"/>
    </source>
</evidence>
<feature type="domain" description="Spore germination GerAC-like C-terminal" evidence="8">
    <location>
        <begin position="220"/>
        <end position="384"/>
    </location>
</feature>
<dbReference type="GO" id="GO:0009847">
    <property type="term" value="P:spore germination"/>
    <property type="evidence" value="ECO:0007669"/>
    <property type="project" value="InterPro"/>
</dbReference>
<evidence type="ECO:0000256" key="1">
    <source>
        <dbReference type="ARBA" id="ARBA00004635"/>
    </source>
</evidence>
<dbReference type="Pfam" id="PF25198">
    <property type="entry name" value="Spore_GerAC_N"/>
    <property type="match status" value="1"/>
</dbReference>
<protein>
    <submittedName>
        <fullName evidence="10">Spore germination protein KC</fullName>
    </submittedName>
</protein>
<keyword evidence="4" id="KW-0732">Signal</keyword>
<evidence type="ECO:0000259" key="8">
    <source>
        <dbReference type="Pfam" id="PF05504"/>
    </source>
</evidence>
<dbReference type="Gene3D" id="6.20.190.10">
    <property type="entry name" value="Nutrient germinant receptor protein C, domain 1"/>
    <property type="match status" value="1"/>
</dbReference>
<evidence type="ECO:0000259" key="9">
    <source>
        <dbReference type="Pfam" id="PF25198"/>
    </source>
</evidence>
<evidence type="ECO:0000256" key="3">
    <source>
        <dbReference type="ARBA" id="ARBA00022544"/>
    </source>
</evidence>
<keyword evidence="6" id="KW-0564">Palmitate</keyword>
<dbReference type="PANTHER" id="PTHR35789">
    <property type="entry name" value="SPORE GERMINATION PROTEIN B3"/>
    <property type="match status" value="1"/>
</dbReference>
<dbReference type="PANTHER" id="PTHR35789:SF1">
    <property type="entry name" value="SPORE GERMINATION PROTEIN B3"/>
    <property type="match status" value="1"/>
</dbReference>
<dbReference type="Gene3D" id="3.30.300.210">
    <property type="entry name" value="Nutrient germinant receptor protein C, domain 3"/>
    <property type="match status" value="1"/>
</dbReference>
<accession>A0A3D9S779</accession>
<dbReference type="Pfam" id="PF05504">
    <property type="entry name" value="Spore_GerAC"/>
    <property type="match status" value="1"/>
</dbReference>
<evidence type="ECO:0000256" key="4">
    <source>
        <dbReference type="ARBA" id="ARBA00022729"/>
    </source>
</evidence>